<reference evidence="2 3" key="1">
    <citation type="journal article" date="2019" name="Int. J. Syst. Evol. Microbiol.">
        <title>The Global Catalogue of Microorganisms (GCM) 10K type strain sequencing project: providing services to taxonomists for standard genome sequencing and annotation.</title>
        <authorList>
            <consortium name="The Broad Institute Genomics Platform"/>
            <consortium name="The Broad Institute Genome Sequencing Center for Infectious Disease"/>
            <person name="Wu L."/>
            <person name="Ma J."/>
        </authorList>
    </citation>
    <scope>NUCLEOTIDE SEQUENCE [LARGE SCALE GENOMIC DNA]</scope>
    <source>
        <strain evidence="2 3">JCM 3053</strain>
    </source>
</reference>
<keyword evidence="1" id="KW-1133">Transmembrane helix</keyword>
<name>A0ABN3EIL7_9ACTN</name>
<sequence>MGSAWQDKRTITKAGGASMGVLILAVVVLLLIGGCVCVYWAARGDAPRWARGVAKVTLLGSEIARSASRGSRSQQSSGDD</sequence>
<proteinExistence type="predicted"/>
<keyword evidence="1" id="KW-0812">Transmembrane</keyword>
<feature type="transmembrane region" description="Helical" evidence="1">
    <location>
        <begin position="21"/>
        <end position="42"/>
    </location>
</feature>
<dbReference type="EMBL" id="BAAART010000205">
    <property type="protein sequence ID" value="GAA2259425.1"/>
    <property type="molecule type" value="Genomic_DNA"/>
</dbReference>
<evidence type="ECO:0000313" key="3">
    <source>
        <dbReference type="Proteomes" id="UP001501474"/>
    </source>
</evidence>
<keyword evidence="3" id="KW-1185">Reference proteome</keyword>
<evidence type="ECO:0000256" key="1">
    <source>
        <dbReference type="SAM" id="Phobius"/>
    </source>
</evidence>
<evidence type="ECO:0000313" key="2">
    <source>
        <dbReference type="EMBL" id="GAA2259425.1"/>
    </source>
</evidence>
<protein>
    <submittedName>
        <fullName evidence="2">Uncharacterized protein</fullName>
    </submittedName>
</protein>
<gene>
    <name evidence="2" type="ORF">GCM10010104_65980</name>
</gene>
<comment type="caution">
    <text evidence="2">The sequence shown here is derived from an EMBL/GenBank/DDBJ whole genome shotgun (WGS) entry which is preliminary data.</text>
</comment>
<keyword evidence="1" id="KW-0472">Membrane</keyword>
<accession>A0ABN3EIL7</accession>
<organism evidence="2 3">
    <name type="scientific">Streptomyces indiaensis</name>
    <dbReference type="NCBI Taxonomy" id="284033"/>
    <lineage>
        <taxon>Bacteria</taxon>
        <taxon>Bacillati</taxon>
        <taxon>Actinomycetota</taxon>
        <taxon>Actinomycetes</taxon>
        <taxon>Kitasatosporales</taxon>
        <taxon>Streptomycetaceae</taxon>
        <taxon>Streptomyces</taxon>
    </lineage>
</organism>
<dbReference type="Proteomes" id="UP001501474">
    <property type="component" value="Unassembled WGS sequence"/>
</dbReference>